<dbReference type="Proteomes" id="UP000789920">
    <property type="component" value="Unassembled WGS sequence"/>
</dbReference>
<dbReference type="EMBL" id="CAJVQC010051593">
    <property type="protein sequence ID" value="CAG8790556.1"/>
    <property type="molecule type" value="Genomic_DNA"/>
</dbReference>
<comment type="caution">
    <text evidence="1">The sequence shown here is derived from an EMBL/GenBank/DDBJ whole genome shotgun (WGS) entry which is preliminary data.</text>
</comment>
<protein>
    <submittedName>
        <fullName evidence="1">23489_t:CDS:1</fullName>
    </submittedName>
</protein>
<keyword evidence="2" id="KW-1185">Reference proteome</keyword>
<reference evidence="1" key="1">
    <citation type="submission" date="2021-06" db="EMBL/GenBank/DDBJ databases">
        <authorList>
            <person name="Kallberg Y."/>
            <person name="Tangrot J."/>
            <person name="Rosling A."/>
        </authorList>
    </citation>
    <scope>NUCLEOTIDE SEQUENCE</scope>
    <source>
        <strain evidence="1">MA461A</strain>
    </source>
</reference>
<gene>
    <name evidence="1" type="ORF">RPERSI_LOCUS19069</name>
</gene>
<organism evidence="1 2">
    <name type="scientific">Racocetra persica</name>
    <dbReference type="NCBI Taxonomy" id="160502"/>
    <lineage>
        <taxon>Eukaryota</taxon>
        <taxon>Fungi</taxon>
        <taxon>Fungi incertae sedis</taxon>
        <taxon>Mucoromycota</taxon>
        <taxon>Glomeromycotina</taxon>
        <taxon>Glomeromycetes</taxon>
        <taxon>Diversisporales</taxon>
        <taxon>Gigasporaceae</taxon>
        <taxon>Racocetra</taxon>
    </lineage>
</organism>
<evidence type="ECO:0000313" key="1">
    <source>
        <dbReference type="EMBL" id="CAG8790556.1"/>
    </source>
</evidence>
<evidence type="ECO:0000313" key="2">
    <source>
        <dbReference type="Proteomes" id="UP000789920"/>
    </source>
</evidence>
<sequence>MYQNTTPDPQNQQQQDPRHLTDVLSYYLGENFSLPAGQSSLPVYINQNQEQTEDKPDLPEQDKDVEIDDPQAKQSEQTPPPIINNLFDQLKKEIEETQRPDAIKLIDNRNLDQRINNSKLLPNLINDLQKLRILKLDKLHLEQYGYYTDLKDKTEKILTLNNLFDTINNDKILTTIQISILLK</sequence>
<proteinExistence type="predicted"/>
<name>A0ACA9RFA0_9GLOM</name>
<feature type="non-terminal residue" evidence="1">
    <location>
        <position position="183"/>
    </location>
</feature>
<accession>A0ACA9RFA0</accession>